<name>A0A7J7LTB0_9MAGN</name>
<comment type="caution">
    <text evidence="1">The sequence shown here is derived from an EMBL/GenBank/DDBJ whole genome shotgun (WGS) entry which is preliminary data.</text>
</comment>
<accession>A0A7J7LTB0</accession>
<dbReference type="EMBL" id="JACGCM010002027">
    <property type="protein sequence ID" value="KAF6145893.1"/>
    <property type="molecule type" value="Genomic_DNA"/>
</dbReference>
<protein>
    <submittedName>
        <fullName evidence="1">Uncharacterized protein</fullName>
    </submittedName>
</protein>
<evidence type="ECO:0000313" key="1">
    <source>
        <dbReference type="EMBL" id="KAF6145893.1"/>
    </source>
</evidence>
<gene>
    <name evidence="1" type="ORF">GIB67_028888</name>
</gene>
<dbReference type="AlphaFoldDB" id="A0A7J7LTB0"/>
<organism evidence="1 2">
    <name type="scientific">Kingdonia uniflora</name>
    <dbReference type="NCBI Taxonomy" id="39325"/>
    <lineage>
        <taxon>Eukaryota</taxon>
        <taxon>Viridiplantae</taxon>
        <taxon>Streptophyta</taxon>
        <taxon>Embryophyta</taxon>
        <taxon>Tracheophyta</taxon>
        <taxon>Spermatophyta</taxon>
        <taxon>Magnoliopsida</taxon>
        <taxon>Ranunculales</taxon>
        <taxon>Circaeasteraceae</taxon>
        <taxon>Kingdonia</taxon>
    </lineage>
</organism>
<feature type="non-terminal residue" evidence="1">
    <location>
        <position position="1"/>
    </location>
</feature>
<reference evidence="1 2" key="1">
    <citation type="journal article" date="2020" name="IScience">
        <title>Genome Sequencing of the Endangered Kingdonia uniflora (Circaeasteraceae, Ranunculales) Reveals Potential Mechanisms of Evolutionary Specialization.</title>
        <authorList>
            <person name="Sun Y."/>
            <person name="Deng T."/>
            <person name="Zhang A."/>
            <person name="Moore M.J."/>
            <person name="Landis J.B."/>
            <person name="Lin N."/>
            <person name="Zhang H."/>
            <person name="Zhang X."/>
            <person name="Huang J."/>
            <person name="Zhang X."/>
            <person name="Sun H."/>
            <person name="Wang H."/>
        </authorList>
    </citation>
    <scope>NUCLEOTIDE SEQUENCE [LARGE SCALE GENOMIC DNA]</scope>
    <source>
        <strain evidence="1">TB1705</strain>
        <tissue evidence="1">Leaf</tissue>
    </source>
</reference>
<dbReference type="Proteomes" id="UP000541444">
    <property type="component" value="Unassembled WGS sequence"/>
</dbReference>
<proteinExistence type="predicted"/>
<dbReference type="OrthoDB" id="1924875at2759"/>
<keyword evidence="2" id="KW-1185">Reference proteome</keyword>
<sequence>MLMWRRIWHVEDVIREESMPPGSILDHLMLNIYQYFANSTSLGGHRASRRQRRREREGQGRRKWEPEHFVTIVYYCPMPSHPFKGLWKIDRNLKLLLVFEDNSELWKDETDTHGLELDVFSAVLFHIGILRVEAGVCVWLMQGHTSAKHRSVDRYEVRNREKVRRNVVIFEGESTTEGSMAGSSGAMPVGFVGGNDHEAGTSVCHNLRVESQIDFVVLGRVPGDLAHKDIISGREEGVSELFWPYLREWRLVAMLADYESLGSQWSFWTSLMSGRKLKKELLVSASNSGVTLARVTYKSSRLHVLGHKNKENQVSTNIINGKFNSDMYWLAVKYSEPRIRPARNTYSVESVYSYKSVESVGMKPRTCLAGSAKLFGGSLPEGEVQSTPYMEKEKKRVAQALDDPRAHRTAVVAAVR</sequence>
<evidence type="ECO:0000313" key="2">
    <source>
        <dbReference type="Proteomes" id="UP000541444"/>
    </source>
</evidence>